<evidence type="ECO:0000313" key="2">
    <source>
        <dbReference type="Proteomes" id="UP000197007"/>
    </source>
</evidence>
<sequence length="227" mass="27079">MTTIEIPKFIEKYKAFEREGGMIDFRIFQLDTEQDDTPYQKHLAVAQQTLISVAEEVNTRLDRIAAKSKINRKKLFTMDYDFGVLKDSGKEISVQDFMGWQYEEVSGRIILSGEKLHNRYFYYDDKEVPEKAVAMTEEDLKKEAFAYAFFQPRYSFMFRQSNFEKGNFFLDFCRLLFTDISQIEVYRWSTDSSNYFDEGKKWRGSFFWTVYNPCRYWYIGIIASTTD</sequence>
<keyword evidence="2" id="KW-1185">Reference proteome</keyword>
<gene>
    <name evidence="1" type="ORF">CBG49_14135</name>
</gene>
<reference evidence="2" key="1">
    <citation type="submission" date="2017-06" db="EMBL/GenBank/DDBJ databases">
        <title>Complete genome sequence of Capnocytophaga sp. KCOM 1579 (=ChDC OS43) isolated from a human refractory periapical abscess lesion.</title>
        <authorList>
            <person name="Kook J.-K."/>
            <person name="Park S.-N."/>
            <person name="Lim Y.K."/>
            <person name="Roh H."/>
        </authorList>
    </citation>
    <scope>NUCLEOTIDE SEQUENCE [LARGE SCALE GENOMIC DNA]</scope>
    <source>
        <strain evidence="2">ChDC OS43</strain>
    </source>
</reference>
<accession>A0A1Z4BSA8</accession>
<dbReference type="AlphaFoldDB" id="A0A1Z4BSA8"/>
<dbReference type="EMBL" id="CP022022">
    <property type="protein sequence ID" value="ASF44140.1"/>
    <property type="molecule type" value="Genomic_DNA"/>
</dbReference>
<organism evidence="1 2">
    <name type="scientific">Capnocytophaga endodontalis</name>
    <dbReference type="NCBI Taxonomy" id="2708117"/>
    <lineage>
        <taxon>Bacteria</taxon>
        <taxon>Pseudomonadati</taxon>
        <taxon>Bacteroidota</taxon>
        <taxon>Flavobacteriia</taxon>
        <taxon>Flavobacteriales</taxon>
        <taxon>Flavobacteriaceae</taxon>
        <taxon>Capnocytophaga</taxon>
    </lineage>
</organism>
<evidence type="ECO:0000313" key="1">
    <source>
        <dbReference type="EMBL" id="ASF44140.1"/>
    </source>
</evidence>
<dbReference type="RefSeq" id="WP_088594988.1">
    <property type="nucleotide sequence ID" value="NZ_CP022022.1"/>
</dbReference>
<proteinExistence type="predicted"/>
<protein>
    <submittedName>
        <fullName evidence="1">Uncharacterized protein</fullName>
    </submittedName>
</protein>
<dbReference type="KEGG" id="capn:CBG49_14135"/>
<dbReference type="Proteomes" id="UP000197007">
    <property type="component" value="Chromosome"/>
</dbReference>
<name>A0A1Z4BSA8_9FLAO</name>